<organism evidence="1 2">
    <name type="scientific">Photobacterium damselae</name>
    <dbReference type="NCBI Taxonomy" id="38293"/>
    <lineage>
        <taxon>Bacteria</taxon>
        <taxon>Pseudomonadati</taxon>
        <taxon>Pseudomonadota</taxon>
        <taxon>Gammaproteobacteria</taxon>
        <taxon>Vibrionales</taxon>
        <taxon>Vibrionaceae</taxon>
        <taxon>Photobacterium</taxon>
    </lineage>
</organism>
<gene>
    <name evidence="1" type="ORF">NCTC11647_02578</name>
</gene>
<accession>A0A2T3QMR5</accession>
<evidence type="ECO:0000313" key="2">
    <source>
        <dbReference type="Proteomes" id="UP000251647"/>
    </source>
</evidence>
<name>A0A2T3QMR5_PHODM</name>
<dbReference type="OrthoDB" id="8702396at2"/>
<sequence>MAKHLTDKDISNVCELLDDWPMDSKLTWDRLVEAVAHDYRLITTRQTLQKQIRIKNAFTEVKALVSGNSPKAIAARNRHLPSSLKAAADQLEKRERTIARLEAENNKLLEQFHTWLYNATQHGMTVEQLTEPLATKQQK</sequence>
<dbReference type="EMBL" id="UATL01000001">
    <property type="protein sequence ID" value="SPY29378.1"/>
    <property type="molecule type" value="Genomic_DNA"/>
</dbReference>
<dbReference type="Proteomes" id="UP000251647">
    <property type="component" value="Unassembled WGS sequence"/>
</dbReference>
<dbReference type="RefSeq" id="WP_036764730.1">
    <property type="nucleotide sequence ID" value="NZ_PYOG01000004.1"/>
</dbReference>
<protein>
    <submittedName>
        <fullName evidence="1">Uncharacterized protein</fullName>
    </submittedName>
</protein>
<dbReference type="AlphaFoldDB" id="A0A2T3QMR5"/>
<reference evidence="1 2" key="1">
    <citation type="submission" date="2018-06" db="EMBL/GenBank/DDBJ databases">
        <authorList>
            <consortium name="Pathogen Informatics"/>
            <person name="Doyle S."/>
        </authorList>
    </citation>
    <scope>NUCLEOTIDE SEQUENCE [LARGE SCALE GENOMIC DNA]</scope>
    <source>
        <strain evidence="1 2">NCTC11647</strain>
    </source>
</reference>
<proteinExistence type="predicted"/>
<evidence type="ECO:0000313" key="1">
    <source>
        <dbReference type="EMBL" id="SPY29378.1"/>
    </source>
</evidence>